<accession>A0AA39MSD8</accession>
<evidence type="ECO:0000313" key="3">
    <source>
        <dbReference type="Proteomes" id="UP001175226"/>
    </source>
</evidence>
<evidence type="ECO:0000256" key="1">
    <source>
        <dbReference type="SAM" id="MobiDB-lite"/>
    </source>
</evidence>
<dbReference type="EMBL" id="JAUEPT010000019">
    <property type="protein sequence ID" value="KAK0444483.1"/>
    <property type="molecule type" value="Genomic_DNA"/>
</dbReference>
<organism evidence="2 3">
    <name type="scientific">Armillaria borealis</name>
    <dbReference type="NCBI Taxonomy" id="47425"/>
    <lineage>
        <taxon>Eukaryota</taxon>
        <taxon>Fungi</taxon>
        <taxon>Dikarya</taxon>
        <taxon>Basidiomycota</taxon>
        <taxon>Agaricomycotina</taxon>
        <taxon>Agaricomycetes</taxon>
        <taxon>Agaricomycetidae</taxon>
        <taxon>Agaricales</taxon>
        <taxon>Marasmiineae</taxon>
        <taxon>Physalacriaceae</taxon>
        <taxon>Armillaria</taxon>
    </lineage>
</organism>
<proteinExistence type="predicted"/>
<feature type="region of interest" description="Disordered" evidence="1">
    <location>
        <begin position="176"/>
        <end position="201"/>
    </location>
</feature>
<keyword evidence="3" id="KW-1185">Reference proteome</keyword>
<evidence type="ECO:0000313" key="2">
    <source>
        <dbReference type="EMBL" id="KAK0444483.1"/>
    </source>
</evidence>
<gene>
    <name evidence="2" type="ORF">EV421DRAFT_1735273</name>
</gene>
<dbReference type="AlphaFoldDB" id="A0AA39MSD8"/>
<reference evidence="2" key="1">
    <citation type="submission" date="2023-06" db="EMBL/GenBank/DDBJ databases">
        <authorList>
            <consortium name="Lawrence Berkeley National Laboratory"/>
            <person name="Ahrendt S."/>
            <person name="Sahu N."/>
            <person name="Indic B."/>
            <person name="Wong-Bajracharya J."/>
            <person name="Merenyi Z."/>
            <person name="Ke H.-M."/>
            <person name="Monk M."/>
            <person name="Kocsube S."/>
            <person name="Drula E."/>
            <person name="Lipzen A."/>
            <person name="Balint B."/>
            <person name="Henrissat B."/>
            <person name="Andreopoulos B."/>
            <person name="Martin F.M."/>
            <person name="Harder C.B."/>
            <person name="Rigling D."/>
            <person name="Ford K.L."/>
            <person name="Foster G.D."/>
            <person name="Pangilinan J."/>
            <person name="Papanicolaou A."/>
            <person name="Barry K."/>
            <person name="LaButti K."/>
            <person name="Viragh M."/>
            <person name="Koriabine M."/>
            <person name="Yan M."/>
            <person name="Riley R."/>
            <person name="Champramary S."/>
            <person name="Plett K.L."/>
            <person name="Tsai I.J."/>
            <person name="Slot J."/>
            <person name="Sipos G."/>
            <person name="Plett J."/>
            <person name="Nagy L.G."/>
            <person name="Grigoriev I.V."/>
        </authorList>
    </citation>
    <scope>NUCLEOTIDE SEQUENCE</scope>
    <source>
        <strain evidence="2">FPL87.14</strain>
    </source>
</reference>
<protein>
    <submittedName>
        <fullName evidence="2">Uncharacterized protein</fullName>
    </submittedName>
</protein>
<dbReference type="Proteomes" id="UP001175226">
    <property type="component" value="Unassembled WGS sequence"/>
</dbReference>
<comment type="caution">
    <text evidence="2">The sequence shown here is derived from an EMBL/GenBank/DDBJ whole genome shotgun (WGS) entry which is preliminary data.</text>
</comment>
<name>A0AA39MSD8_9AGAR</name>
<feature type="compositionally biased region" description="Polar residues" evidence="1">
    <location>
        <begin position="188"/>
        <end position="201"/>
    </location>
</feature>
<sequence>MPDQRHHGHISIRVNDAYSRTFQGYRPLVRLAPKRVKKIGLYLDGLDGGGLKDTPLIVDDMDNCEGEQEEKEIPIEYLCGLCKECMLWAHVLTMRKTSPVCHVALVHLHGALLCTFIIRNPPSHNLFARDVIKEWAEGVGIRPRTSPAIKVDRKRAQKIIRLFFVLATRVNKGRHQRKRSVTGKVGSRSRSSAPSVGGHLTSTMPDNKFGLFMKRANWLVSQSYLASSRFVDMVDWCSVGGADILCSKSDVTPNTEPMLVSLVGVPFSAGWYNKLSGMGDYDERYPKALSKLKWLLHVKPPVATIFMDDWNQAISILGCLQQHVSAGQPMDMLLPKTSGTEIRYWIPQTPSLRDMWYLQAFESRSGNALDSFNASLKSIKILVLVGSLPGAVADMSLSFSAELKAANIFGPAMQDGTL</sequence>